<organism evidence="13 14">
    <name type="scientific">Anopheles farauti</name>
    <dbReference type="NCBI Taxonomy" id="69004"/>
    <lineage>
        <taxon>Eukaryota</taxon>
        <taxon>Metazoa</taxon>
        <taxon>Ecdysozoa</taxon>
        <taxon>Arthropoda</taxon>
        <taxon>Hexapoda</taxon>
        <taxon>Insecta</taxon>
        <taxon>Pterygota</taxon>
        <taxon>Neoptera</taxon>
        <taxon>Endopterygota</taxon>
        <taxon>Diptera</taxon>
        <taxon>Nematocera</taxon>
        <taxon>Culicoidea</taxon>
        <taxon>Culicidae</taxon>
        <taxon>Anophelinae</taxon>
        <taxon>Anopheles</taxon>
    </lineage>
</organism>
<dbReference type="GO" id="GO:0034045">
    <property type="term" value="C:phagophore assembly site membrane"/>
    <property type="evidence" value="ECO:0007669"/>
    <property type="project" value="UniProtKB-SubCell"/>
</dbReference>
<dbReference type="PANTHER" id="PTHR13190:SF1">
    <property type="entry name" value="AUTOPHAGY-RELATED 2, ISOFORM A"/>
    <property type="match status" value="1"/>
</dbReference>
<feature type="region of interest" description="Disordered" evidence="12">
    <location>
        <begin position="803"/>
        <end position="831"/>
    </location>
</feature>
<evidence type="ECO:0000256" key="4">
    <source>
        <dbReference type="ARBA" id="ARBA00018070"/>
    </source>
</evidence>
<feature type="compositionally biased region" description="Low complexity" evidence="12">
    <location>
        <begin position="1474"/>
        <end position="1498"/>
    </location>
</feature>
<feature type="region of interest" description="Disordered" evidence="12">
    <location>
        <begin position="1474"/>
        <end position="1500"/>
    </location>
</feature>
<dbReference type="GO" id="GO:0000422">
    <property type="term" value="P:autophagy of mitochondrion"/>
    <property type="evidence" value="ECO:0007669"/>
    <property type="project" value="TreeGrafter"/>
</dbReference>
<dbReference type="GO" id="GO:0034727">
    <property type="term" value="P:piecemeal microautophagy of the nucleus"/>
    <property type="evidence" value="ECO:0007669"/>
    <property type="project" value="TreeGrafter"/>
</dbReference>
<evidence type="ECO:0000313" key="13">
    <source>
        <dbReference type="EnsemblMetazoa" id="AFAF018653-PA"/>
    </source>
</evidence>
<evidence type="ECO:0000256" key="2">
    <source>
        <dbReference type="ARBA" id="ARBA00004623"/>
    </source>
</evidence>
<evidence type="ECO:0000256" key="3">
    <source>
        <dbReference type="ARBA" id="ARBA00009714"/>
    </source>
</evidence>
<evidence type="ECO:0000256" key="8">
    <source>
        <dbReference type="ARBA" id="ARBA00023055"/>
    </source>
</evidence>
<feature type="region of interest" description="Disordered" evidence="12">
    <location>
        <begin position="468"/>
        <end position="494"/>
    </location>
</feature>
<name>A0A182QX62_9DIPT</name>
<feature type="compositionally biased region" description="Low complexity" evidence="12">
    <location>
        <begin position="1625"/>
        <end position="1638"/>
    </location>
</feature>
<feature type="region of interest" description="Disordered" evidence="12">
    <location>
        <begin position="1828"/>
        <end position="1854"/>
    </location>
</feature>
<protein>
    <recommendedName>
        <fullName evidence="4">Autophagy-related protein 2</fullName>
    </recommendedName>
</protein>
<dbReference type="PANTHER" id="PTHR13190">
    <property type="entry name" value="AUTOPHAGY-RELATED 2, ISOFORM A"/>
    <property type="match status" value="1"/>
</dbReference>
<reference evidence="13" key="2">
    <citation type="submission" date="2020-05" db="UniProtKB">
        <authorList>
            <consortium name="EnsemblMetazoa"/>
        </authorList>
    </citation>
    <scope>IDENTIFICATION</scope>
    <source>
        <strain evidence="13">FAR1</strain>
    </source>
</reference>
<keyword evidence="14" id="KW-1185">Reference proteome</keyword>
<comment type="catalytic activity">
    <reaction evidence="11">
        <text>a 1,2-diacyl-sn-glycero-3-phosphoethanolamine(in) = a 1,2-diacyl-sn-glycero-3-phosphoethanolamine(out)</text>
        <dbReference type="Rhea" id="RHEA:38895"/>
        <dbReference type="ChEBI" id="CHEBI:64612"/>
    </reaction>
</comment>
<evidence type="ECO:0000256" key="9">
    <source>
        <dbReference type="ARBA" id="ARBA00023136"/>
    </source>
</evidence>
<feature type="region of interest" description="Disordered" evidence="12">
    <location>
        <begin position="1624"/>
        <end position="1654"/>
    </location>
</feature>
<feature type="region of interest" description="Disordered" evidence="12">
    <location>
        <begin position="1703"/>
        <end position="1753"/>
    </location>
</feature>
<evidence type="ECO:0000256" key="6">
    <source>
        <dbReference type="ARBA" id="ARBA00022824"/>
    </source>
</evidence>
<evidence type="ECO:0000313" key="14">
    <source>
        <dbReference type="Proteomes" id="UP000075886"/>
    </source>
</evidence>
<reference evidence="14" key="1">
    <citation type="submission" date="2014-01" db="EMBL/GenBank/DDBJ databases">
        <title>The Genome Sequence of Anopheles farauti FAR1 (V2).</title>
        <authorList>
            <consortium name="The Broad Institute Genomics Platform"/>
            <person name="Neafsey D.E."/>
            <person name="Besansky N."/>
            <person name="Howell P."/>
            <person name="Walton C."/>
            <person name="Young S.K."/>
            <person name="Zeng Q."/>
            <person name="Gargeya S."/>
            <person name="Fitzgerald M."/>
            <person name="Haas B."/>
            <person name="Abouelleil A."/>
            <person name="Allen A.W."/>
            <person name="Alvarado L."/>
            <person name="Arachchi H.M."/>
            <person name="Berlin A.M."/>
            <person name="Chapman S.B."/>
            <person name="Gainer-Dewar J."/>
            <person name="Goldberg J."/>
            <person name="Griggs A."/>
            <person name="Gujja S."/>
            <person name="Hansen M."/>
            <person name="Howarth C."/>
            <person name="Imamovic A."/>
            <person name="Ireland A."/>
            <person name="Larimer J."/>
            <person name="McCowan C."/>
            <person name="Murphy C."/>
            <person name="Pearson M."/>
            <person name="Poon T.W."/>
            <person name="Priest M."/>
            <person name="Roberts A."/>
            <person name="Saif S."/>
            <person name="Shea T."/>
            <person name="Sisk P."/>
            <person name="Sykes S."/>
            <person name="Wortman J."/>
            <person name="Nusbaum C."/>
            <person name="Birren B."/>
        </authorList>
    </citation>
    <scope>NUCLEOTIDE SEQUENCE [LARGE SCALE GENOMIC DNA]</scope>
    <source>
        <strain evidence="14">FAR1</strain>
    </source>
</reference>
<comment type="similarity">
    <text evidence="3">Belongs to the ATG2 family.</text>
</comment>
<evidence type="ECO:0000256" key="11">
    <source>
        <dbReference type="ARBA" id="ARBA00024615"/>
    </source>
</evidence>
<evidence type="ECO:0000256" key="12">
    <source>
        <dbReference type="SAM" id="MobiDB-lite"/>
    </source>
</evidence>
<dbReference type="EnsemblMetazoa" id="AFAF018653-RA">
    <property type="protein sequence ID" value="AFAF018653-PA"/>
    <property type="gene ID" value="AFAF018653"/>
</dbReference>
<comment type="subcellular location">
    <subcellularLocation>
        <location evidence="1">Endoplasmic reticulum membrane</location>
        <topology evidence="1">Peripheral membrane protein</topology>
    </subcellularLocation>
    <subcellularLocation>
        <location evidence="2">Preautophagosomal structure membrane</location>
        <topology evidence="2">Peripheral membrane protein</topology>
    </subcellularLocation>
</comment>
<sequence length="2492" mass="270632">MPWYAPWSDVIKKKICRFLLQRYLGRFLEEKLSLDQLNVDFYNGTGTVHNVTLYCQALNELCEGQGWGIEVTGGHIGSVTVNVPYDSLLAKDSSIEVSNLMITLRPKARPTDGTSMLESMWSSMSSSMQLAQEYLERESTVGSTADGHSTHSGHGRGGSAPGSAQQLPPSAMEGLENFAQIIDNVLNRIKAKLFDTEVRIEYLSPEGDRGVAVIVKIKSIDYQNEAGNDPPDRSPKSSSSSGSEASDHTVTGGGGGRQQQQKSFLIATHATHHITIEGITFYTEEFRIENPRLRLQQQRKMAYTDTAVPEYADSMIDSEQFRSTISHMSEGSGSSSALQTGGSGDGDGYYSYNHTSVCDSSSPPNSRGAGFYRRSNSNGTDRETDPSEEEEPESEDELGDSGIRMYRSGEIIVGKITSKQEIRLKMKQADNLPGPNVELELSVGSIQLFLTPRQLHSLVLVCDSFLGGNEEPPPPSSAMRELKSAGGRRNESNAADLEFQQNMTRLGGGIGMNQGWSLADPMQTMIEEQAEFLQRDAYRGKDVGGEDYSESIISSTSSMTSSFTSNSTASRTTATSIASRRRMIDPDADADISKFNVRVAAIAMALLHEDILLESSQQDTMESPLSEASVQLLQTKADRFFRSIGNLGLGGLGANDLSNAGLVLDSGCDSSHLRLLLTPLILEGDEQRNRCGSLLRFSVSIARADLREVLLETSVPLVEFYRDQRPNSSGPTSLPRRPEISVTFEQSCNALRGTSGKRFSPPRTKIHVMMAPFLAEFDITILDRLSSLLYQQPFASYYHNSGSNSAAGQTTAGGTSSPNSPATGRSKVESKTDVQFESLAVDFRLRFPIPDLRPIHDPQRVPWWRRNIRPDFLLLKLEMVRTVIALNPHPVYDISANEIKMYYCEVEPKPGVAGEAGGVGAVNIGKTVMQENAAPGQVPAVEYPRIVIELPSDTALLKALEEPMSQRPGVDTKPGTRGFSSTGKSHGSKSGSSSGQRNYEESDSDPTSGESIGVATGRCKEDTPFSAKRVCRESDTPHSKTAGATGIPDTHETLTLPGDKDEMNTFCSCAMKRAKLQIRVDLPVVSLQMKSKHLYEVIYNRISTDLLLWEPSAPSATAAADAQLNAQQTARVSFREPEINLAGMGMMDSIYMPYTMCQSGIQLDSSSSATNSESESDSDGIFYSVYDRTRSGVVGGTSGSGARKTSTHSHRSSSHGGKLSATATGAEMDANTVAFRLNIGQGVLTMFAPVRDSQKHVIPGQFGEFVIRLNSGYIFSVNGFRGNTNLGYLCIQAKSAEFYHCGLIPTPSNNPPLRLINSVLPSYLQSTLYPTPKNLTLHEQRGCANREMLSLAIQIKSVPDLAIKRIRVAAGIQLTTLRHHSTLQQHAWLTQLLDMVDVVDYPVQGYTPLSVVTEMHLHLWDCAIDYRPLYFPYRAIITVGSFMISSNIATTSSLTLNFIAEDVTLSLAPQQLATSSGSSGSRDMSNSSSSSISTTTSGHLVAPNSSKITVLPSTELVCVVEVGLFEISLMLNERVTVKFPKFDLRTAINDVHVRTCADSARALAQLIGYLAAEGDLLLPDGDSGSDDGTGEGAGGNAGGSDTTTHGASGVTALLKQKDFGVGAQGLPLGGESEGELLPVRPPGSASGPVVTPKQQQRVNTLMADAMEESLYIESTSNGDGTGDESLVGGGAGAGVEMFFFPDEKQRRGGTDGKQPGGGTHVSDSNSNKRRFGSDDDSISIDEGSSIPSSYHDDDHYLRQQDHQHEITGGGADVEDDNTSVNMRELMNFERSVLGQQPIHYGIGDDDDDDTGVEALPQVTKELGDVSKLSLRRQEAAGPNTSGSAGTSLTQRKISSDTDDDFCIIADEERPHRDDARNQEVPVSEDPIRIVDNHFSVPSGKPDLLKAPEDFPSAVERYTICEMTVTWHIYGGRDFLSREDRRRKTAAKHQSTGGKAEKQVAATVATAGTVHLPTALPMSEAYKSGVSYSKGSPSVSFGAASGAAALAKLTWKTRGGPDRKHDVTMEIHISKVQFSHETYPGHTKEASRQVLLINELEIVDGLAVSNIKKFLYHPKLPSRPTSKQSTNHMVVIKALHMRPNPALAAQECCLRVSLLPIRLNIDQDSLLFLITFFNQLGGGGDINDAHLPATTGAGGGRTSQTTTPAHQPPVMTVESIPDAVQELQAKKMVSENLMLLIEEEEKHKDSQEGSTSGGEANDSAPIYFRNVIFSPDVPIRIDYHGKRMELSHGSLAGLLMGLGQLQCSEIRLKKISYRHGLLGVDRLLNFLLQEWLQDIKKHQLPKIIGGFGPMYSLVQLLQGIWDLFWLPIEQYQKDGRIVRGLQRGAQSFTARTALAALEITTRIIHLLQITAETAYDMISPGPSIRRGRGNRKGKRKRLHPPQDIREGMSNAIQIVKEGITETAHNFVEITALEHDQKGYTGAVGAVMRQIPPIVVQPIVLATQATSNVLGGVKNQLVPDARAEAREKYKDDIE</sequence>
<comment type="catalytic activity">
    <reaction evidence="10">
        <text>a 1,2-diacyl-sn-glycero-3-phospho-L-serine(in) = a 1,2-diacyl-sn-glycero-3-phospho-L-serine(out)</text>
        <dbReference type="Rhea" id="RHEA:38663"/>
        <dbReference type="ChEBI" id="CHEBI:57262"/>
    </reaction>
</comment>
<feature type="region of interest" description="Disordered" evidence="12">
    <location>
        <begin position="962"/>
        <end position="1058"/>
    </location>
</feature>
<feature type="compositionally biased region" description="Basic residues" evidence="12">
    <location>
        <begin position="2384"/>
        <end position="2398"/>
    </location>
</feature>
<feature type="region of interest" description="Disordered" evidence="12">
    <location>
        <begin position="355"/>
        <end position="404"/>
    </location>
</feature>
<feature type="compositionally biased region" description="Basic and acidic residues" evidence="12">
    <location>
        <begin position="480"/>
        <end position="491"/>
    </location>
</feature>
<feature type="region of interest" description="Disordered" evidence="12">
    <location>
        <begin position="223"/>
        <end position="261"/>
    </location>
</feature>
<dbReference type="GO" id="GO:0032266">
    <property type="term" value="F:phosphatidylinositol-3-phosphate binding"/>
    <property type="evidence" value="ECO:0007669"/>
    <property type="project" value="TreeGrafter"/>
</dbReference>
<feature type="compositionally biased region" description="Low complexity" evidence="12">
    <location>
        <begin position="1740"/>
        <end position="1749"/>
    </location>
</feature>
<dbReference type="Proteomes" id="UP000075886">
    <property type="component" value="Unassembled WGS sequence"/>
</dbReference>
<dbReference type="VEuPathDB" id="VectorBase:AFAF018653"/>
<dbReference type="InterPro" id="IPR026849">
    <property type="entry name" value="ATG2"/>
</dbReference>
<keyword evidence="7" id="KW-0072">Autophagy</keyword>
<dbReference type="GO" id="GO:0061723">
    <property type="term" value="P:glycophagy"/>
    <property type="evidence" value="ECO:0007669"/>
    <property type="project" value="TreeGrafter"/>
</dbReference>
<feature type="region of interest" description="Disordered" evidence="12">
    <location>
        <begin position="1580"/>
        <end position="1607"/>
    </location>
</feature>
<evidence type="ECO:0000256" key="10">
    <source>
        <dbReference type="ARBA" id="ARBA00024479"/>
    </source>
</evidence>
<evidence type="ECO:0000256" key="5">
    <source>
        <dbReference type="ARBA" id="ARBA00022448"/>
    </source>
</evidence>
<evidence type="ECO:0000256" key="7">
    <source>
        <dbReference type="ARBA" id="ARBA00023006"/>
    </source>
</evidence>
<dbReference type="GO" id="GO:0005789">
    <property type="term" value="C:endoplasmic reticulum membrane"/>
    <property type="evidence" value="ECO:0007669"/>
    <property type="project" value="UniProtKB-SubCell"/>
</dbReference>
<feature type="compositionally biased region" description="Polar residues" evidence="12">
    <location>
        <begin position="803"/>
        <end position="823"/>
    </location>
</feature>
<evidence type="ECO:0000256" key="1">
    <source>
        <dbReference type="ARBA" id="ARBA00004406"/>
    </source>
</evidence>
<feature type="region of interest" description="Disordered" evidence="12">
    <location>
        <begin position="1194"/>
        <end position="1221"/>
    </location>
</feature>
<dbReference type="GO" id="GO:0000045">
    <property type="term" value="P:autophagosome assembly"/>
    <property type="evidence" value="ECO:0007669"/>
    <property type="project" value="TreeGrafter"/>
</dbReference>
<feature type="compositionally biased region" description="Acidic residues" evidence="12">
    <location>
        <begin position="386"/>
        <end position="399"/>
    </location>
</feature>
<feature type="region of interest" description="Disordered" evidence="12">
    <location>
        <begin position="2379"/>
        <end position="2402"/>
    </location>
</feature>
<feature type="compositionally biased region" description="Polar residues" evidence="12">
    <location>
        <begin position="355"/>
        <end position="365"/>
    </location>
</feature>
<feature type="compositionally biased region" description="Polar residues" evidence="12">
    <location>
        <begin position="1838"/>
        <end position="1852"/>
    </location>
</feature>
<dbReference type="Pfam" id="PF13329">
    <property type="entry name" value="ATG2_CAD"/>
    <property type="match status" value="2"/>
</dbReference>
<keyword evidence="6" id="KW-0256">Endoplasmic reticulum</keyword>
<keyword evidence="8" id="KW-0445">Lipid transport</keyword>
<keyword evidence="5" id="KW-0813">Transport</keyword>
<feature type="compositionally biased region" description="Low complexity" evidence="12">
    <location>
        <begin position="978"/>
        <end position="995"/>
    </location>
</feature>
<proteinExistence type="inferred from homology"/>
<dbReference type="GO" id="GO:0006869">
    <property type="term" value="P:lipid transport"/>
    <property type="evidence" value="ECO:0007669"/>
    <property type="project" value="UniProtKB-KW"/>
</dbReference>
<feature type="region of interest" description="Disordered" evidence="12">
    <location>
        <begin position="132"/>
        <end position="169"/>
    </location>
</feature>
<dbReference type="STRING" id="69004.A0A182QX62"/>
<dbReference type="GO" id="GO:0061709">
    <property type="term" value="P:reticulophagy"/>
    <property type="evidence" value="ECO:0007669"/>
    <property type="project" value="TreeGrafter"/>
</dbReference>
<accession>A0A182QX62</accession>
<dbReference type="GO" id="GO:0043495">
    <property type="term" value="F:protein-membrane adaptor activity"/>
    <property type="evidence" value="ECO:0007669"/>
    <property type="project" value="TreeGrafter"/>
</dbReference>
<feature type="region of interest" description="Disordered" evidence="12">
    <location>
        <begin position="2147"/>
        <end position="2169"/>
    </location>
</feature>
<dbReference type="GO" id="GO:0061908">
    <property type="term" value="C:phagophore"/>
    <property type="evidence" value="ECO:0007669"/>
    <property type="project" value="TreeGrafter"/>
</dbReference>
<dbReference type="EMBL" id="AXCN02001163">
    <property type="status" value="NOT_ANNOTATED_CDS"/>
    <property type="molecule type" value="Genomic_DNA"/>
</dbReference>
<keyword evidence="9" id="KW-0472">Membrane</keyword>